<dbReference type="eggNOG" id="KOG0619">
    <property type="taxonomic scope" value="Eukaryota"/>
</dbReference>
<evidence type="ECO:0000259" key="6">
    <source>
        <dbReference type="SMART" id="SM00082"/>
    </source>
</evidence>
<dbReference type="GO" id="GO:0005886">
    <property type="term" value="C:plasma membrane"/>
    <property type="evidence" value="ECO:0007669"/>
    <property type="project" value="TreeGrafter"/>
</dbReference>
<evidence type="ECO:0000256" key="2">
    <source>
        <dbReference type="ARBA" id="ARBA00022729"/>
    </source>
</evidence>
<organism evidence="7 8">
    <name type="scientific">Ficedula albicollis</name>
    <name type="common">Collared flycatcher</name>
    <name type="synonym">Muscicapa albicollis</name>
    <dbReference type="NCBI Taxonomy" id="59894"/>
    <lineage>
        <taxon>Eukaryota</taxon>
        <taxon>Metazoa</taxon>
        <taxon>Chordata</taxon>
        <taxon>Craniata</taxon>
        <taxon>Vertebrata</taxon>
        <taxon>Euteleostomi</taxon>
        <taxon>Archelosauria</taxon>
        <taxon>Archosauria</taxon>
        <taxon>Dinosauria</taxon>
        <taxon>Saurischia</taxon>
        <taxon>Theropoda</taxon>
        <taxon>Coelurosauria</taxon>
        <taxon>Aves</taxon>
        <taxon>Neognathae</taxon>
        <taxon>Neoaves</taxon>
        <taxon>Telluraves</taxon>
        <taxon>Australaves</taxon>
        <taxon>Passeriformes</taxon>
        <taxon>Muscicapidae</taxon>
        <taxon>Ficedula</taxon>
    </lineage>
</organism>
<evidence type="ECO:0000313" key="7">
    <source>
        <dbReference type="Ensembl" id="ENSFALP00000012546.2"/>
    </source>
</evidence>
<evidence type="ECO:0000313" key="8">
    <source>
        <dbReference type="Proteomes" id="UP000016665"/>
    </source>
</evidence>
<evidence type="ECO:0000256" key="1">
    <source>
        <dbReference type="ARBA" id="ARBA00022614"/>
    </source>
</evidence>
<keyword evidence="4" id="KW-0472">Membrane</keyword>
<dbReference type="GO" id="GO:0007616">
    <property type="term" value="P:long-term memory"/>
    <property type="evidence" value="ECO:0007669"/>
    <property type="project" value="TreeGrafter"/>
</dbReference>
<dbReference type="Pfam" id="PF13855">
    <property type="entry name" value="LRR_8"/>
    <property type="match status" value="2"/>
</dbReference>
<dbReference type="FunFam" id="3.80.10.10:FF:000732">
    <property type="entry name" value="GD11101"/>
    <property type="match status" value="1"/>
</dbReference>
<dbReference type="HOGENOM" id="CLU_023408_0_0_1"/>
<dbReference type="Ensembl" id="ENSFALT00000012596.2">
    <property type="protein sequence ID" value="ENSFALP00000012546.2"/>
    <property type="gene ID" value="ENSFALG00000012021.2"/>
</dbReference>
<feature type="domain" description="LRRCT" evidence="6">
    <location>
        <begin position="238"/>
        <end position="300"/>
    </location>
</feature>
<dbReference type="InterPro" id="IPR003591">
    <property type="entry name" value="Leu-rich_rpt_typical-subtyp"/>
</dbReference>
<evidence type="ECO:0000256" key="3">
    <source>
        <dbReference type="ARBA" id="ARBA00022737"/>
    </source>
</evidence>
<dbReference type="PANTHER" id="PTHR24366">
    <property type="entry name" value="IG(IMMUNOGLOBULIN) AND LRR(LEUCINE RICH REPEAT) DOMAINS"/>
    <property type="match status" value="1"/>
</dbReference>
<reference evidence="7" key="2">
    <citation type="submission" date="2025-08" db="UniProtKB">
        <authorList>
            <consortium name="Ensembl"/>
        </authorList>
    </citation>
    <scope>IDENTIFICATION</scope>
</reference>
<gene>
    <name evidence="7" type="primary">GP1BA</name>
</gene>
<keyword evidence="8" id="KW-1185">Reference proteome</keyword>
<name>U3KBZ2_FICAL</name>
<keyword evidence="2 5" id="KW-0732">Signal</keyword>
<keyword evidence="4" id="KW-1133">Transmembrane helix</keyword>
<reference evidence="7" key="3">
    <citation type="submission" date="2025-09" db="UniProtKB">
        <authorList>
            <consortium name="Ensembl"/>
        </authorList>
    </citation>
    <scope>IDENTIFICATION</scope>
</reference>
<sequence length="727" mass="79312">MLEDLQPSAVPLQAMQVPALTLVTLLVLLPPAQPCPSEMNKVKDLLEVNCTGQALSTVPSDLPADTGILLLSDNRLESLSTAAFLPLTQLQDIDLANNGLVALHTGAQLPSLKELTLSHNALVALPVLEGLPALTHLAVAHNSLETLAPGAFRTVPQLQNLDLRGNKMQQLPQEAFAGLRALRELDLSDNFLKELPKELLQDLQKLETLWLSGNQLQTLPTDFFPKGHLFMYVFLTENPWHCDCDLHYLQTWIQKNADIVYWPERGLEETKVEVAPEKVLCHSPSEHRQKPIIHFKLNCSIVEDVDEEGGDEYNYGEETIEKATMTTFPPHPFIPKEHTTMPCAVTSSCLPILTTTRSPLTRPSFSTPHTTTLSPSTLFMLLTSIRALSTPVPASPTVTPTQTPSTATILTAATTITLHGLATLDNATSLPMTMSSSPPSTSGQPQTILAASTIHGSLTGSTSTFPTTSTAVPSTTMLEASSIVRSPPPPPMSANTMLSTHAPTLPPPLDTTHFTQPACSPLPAPPPLCPCSIPGRAIPVVSLQAGGGSLQWGQWVLRHCCLLHWVLYLASLALLILIMLALAGWLAWMCLVGQCSRQQSLQTQEEWYPLLEWRESTGNPMMHLSSFKIPLQRPTFCTIKEVELCPEVTYCTIKDLGIQCSPSANFSFCTTKELWVHHSPLHTSVKPFPRQLMVTDLGSLRTPSAYSLDRGVKAIGDVRVKYVGNTM</sequence>
<dbReference type="SUPFAM" id="SSF52058">
    <property type="entry name" value="L domain-like"/>
    <property type="match status" value="1"/>
</dbReference>
<dbReference type="SMART" id="SM00082">
    <property type="entry name" value="LRRCT"/>
    <property type="match status" value="1"/>
</dbReference>
<dbReference type="AlphaFoldDB" id="U3KBZ2"/>
<dbReference type="SMART" id="SM00369">
    <property type="entry name" value="LRR_TYP"/>
    <property type="match status" value="7"/>
</dbReference>
<dbReference type="Proteomes" id="UP000016665">
    <property type="component" value="Chromosome 28"/>
</dbReference>
<accession>U3KBZ2</accession>
<keyword evidence="4" id="KW-0812">Transmembrane</keyword>
<dbReference type="PROSITE" id="PS51450">
    <property type="entry name" value="LRR"/>
    <property type="match status" value="3"/>
</dbReference>
<dbReference type="RefSeq" id="XP_016160045.1">
    <property type="nucleotide sequence ID" value="XM_016304559.1"/>
</dbReference>
<dbReference type="InterPro" id="IPR032675">
    <property type="entry name" value="LRR_dom_sf"/>
</dbReference>
<keyword evidence="3" id="KW-0677">Repeat</keyword>
<evidence type="ECO:0000256" key="5">
    <source>
        <dbReference type="SAM" id="SignalP"/>
    </source>
</evidence>
<dbReference type="InterPro" id="IPR000483">
    <property type="entry name" value="Cys-rich_flank_reg_C"/>
</dbReference>
<keyword evidence="1" id="KW-0433">Leucine-rich repeat</keyword>
<dbReference type="Gene3D" id="3.80.10.10">
    <property type="entry name" value="Ribonuclease Inhibitor"/>
    <property type="match status" value="2"/>
</dbReference>
<proteinExistence type="predicted"/>
<protein>
    <submittedName>
        <fullName evidence="7">Glycoprotein Ib platelet subunit alpha</fullName>
    </submittedName>
</protein>
<reference evidence="7 8" key="1">
    <citation type="journal article" date="2012" name="Nature">
        <title>The genomic landscape of species divergence in Ficedula flycatchers.</title>
        <authorList>
            <person name="Ellegren H."/>
            <person name="Smeds L."/>
            <person name="Burri R."/>
            <person name="Olason P.I."/>
            <person name="Backstrom N."/>
            <person name="Kawakami T."/>
            <person name="Kunstner A."/>
            <person name="Makinen H."/>
            <person name="Nadachowska-Brzyska K."/>
            <person name="Qvarnstrom A."/>
            <person name="Uebbing S."/>
            <person name="Wolf J.B."/>
        </authorList>
    </citation>
    <scope>NUCLEOTIDE SEQUENCE [LARGE SCALE GENOMIC DNA]</scope>
</reference>
<dbReference type="PANTHER" id="PTHR24366:SF158">
    <property type="entry name" value="PLATELET GLYCOPROTEIN IB ALPHA CHAIN-LIKE-RELATED"/>
    <property type="match status" value="1"/>
</dbReference>
<evidence type="ECO:0000256" key="4">
    <source>
        <dbReference type="SAM" id="Phobius"/>
    </source>
</evidence>
<feature type="transmembrane region" description="Helical" evidence="4">
    <location>
        <begin position="565"/>
        <end position="591"/>
    </location>
</feature>
<dbReference type="GeneTree" id="ENSGT00940000163073"/>
<feature type="chain" id="PRO_5033026803" evidence="5">
    <location>
        <begin position="35"/>
        <end position="727"/>
    </location>
</feature>
<feature type="signal peptide" evidence="5">
    <location>
        <begin position="1"/>
        <end position="34"/>
    </location>
</feature>
<dbReference type="CTD" id="2811"/>
<dbReference type="OrthoDB" id="8400687at2759"/>
<dbReference type="SMART" id="SM00364">
    <property type="entry name" value="LRR_BAC"/>
    <property type="match status" value="4"/>
</dbReference>
<dbReference type="GeneID" id="101816537"/>
<dbReference type="STRING" id="59894.ENSFALP00000012546"/>
<dbReference type="InterPro" id="IPR001611">
    <property type="entry name" value="Leu-rich_rpt"/>
</dbReference>